<proteinExistence type="inferred from homology"/>
<feature type="region of interest" description="Disordered" evidence="7">
    <location>
        <begin position="1116"/>
        <end position="1170"/>
    </location>
</feature>
<dbReference type="Pfam" id="PF12830">
    <property type="entry name" value="Nipped-B_C"/>
    <property type="match status" value="1"/>
</dbReference>
<dbReference type="PANTHER" id="PTHR21704:SF18">
    <property type="entry name" value="NIPPED-B-LIKE PROTEIN"/>
    <property type="match status" value="1"/>
</dbReference>
<evidence type="ECO:0000256" key="4">
    <source>
        <dbReference type="ARBA" id="ARBA00023242"/>
    </source>
</evidence>
<evidence type="ECO:0000313" key="9">
    <source>
        <dbReference type="EMBL" id="CAD8263651.1"/>
    </source>
</evidence>
<dbReference type="Gene3D" id="1.25.10.10">
    <property type="entry name" value="Leucine-rich Repeat Variant"/>
    <property type="match status" value="1"/>
</dbReference>
<dbReference type="GO" id="GO:0071169">
    <property type="term" value="P:establishment of protein localization to chromatin"/>
    <property type="evidence" value="ECO:0007669"/>
    <property type="project" value="TreeGrafter"/>
</dbReference>
<gene>
    <name evidence="9" type="ORF">PPYR1160_LOCUS13153</name>
</gene>
<dbReference type="Pfam" id="PF12765">
    <property type="entry name" value="Cohesin_HEAT"/>
    <property type="match status" value="1"/>
</dbReference>
<dbReference type="InterPro" id="IPR016024">
    <property type="entry name" value="ARM-type_fold"/>
</dbReference>
<keyword evidence="4 6" id="KW-0539">Nucleus</keyword>
<dbReference type="InterPro" id="IPR024986">
    <property type="entry name" value="Nipped-B_C"/>
</dbReference>
<dbReference type="GO" id="GO:0003682">
    <property type="term" value="F:chromatin binding"/>
    <property type="evidence" value="ECO:0007669"/>
    <property type="project" value="TreeGrafter"/>
</dbReference>
<comment type="subcellular location">
    <subcellularLocation>
        <location evidence="1 6">Nucleus</location>
    </subcellularLocation>
</comment>
<dbReference type="AlphaFoldDB" id="A0A7R9UFA3"/>
<dbReference type="GO" id="GO:0090694">
    <property type="term" value="C:Scc2-Scc4 cohesin loading complex"/>
    <property type="evidence" value="ECO:0007669"/>
    <property type="project" value="TreeGrafter"/>
</dbReference>
<evidence type="ECO:0000256" key="6">
    <source>
        <dbReference type="RuleBase" id="RU364107"/>
    </source>
</evidence>
<dbReference type="SUPFAM" id="SSF48371">
    <property type="entry name" value="ARM repeat"/>
    <property type="match status" value="1"/>
</dbReference>
<dbReference type="InterPro" id="IPR033031">
    <property type="entry name" value="Scc2/Nipped-B"/>
</dbReference>
<name>A0A7R9UFA3_9STRA</name>
<feature type="region of interest" description="Disordered" evidence="7">
    <location>
        <begin position="304"/>
        <end position="360"/>
    </location>
</feature>
<evidence type="ECO:0000256" key="7">
    <source>
        <dbReference type="SAM" id="MobiDB-lite"/>
    </source>
</evidence>
<dbReference type="GO" id="GO:0061775">
    <property type="term" value="F:cohesin loader activity"/>
    <property type="evidence" value="ECO:0007669"/>
    <property type="project" value="InterPro"/>
</dbReference>
<comment type="similarity">
    <text evidence="2 6">Belongs to the SCC2/Nipped-B family.</text>
</comment>
<dbReference type="EMBL" id="HBEA01017309">
    <property type="protein sequence ID" value="CAD8263651.1"/>
    <property type="molecule type" value="Transcribed_RNA"/>
</dbReference>
<feature type="domain" description="Sister chromatid cohesion C-terminal" evidence="8">
    <location>
        <begin position="762"/>
        <end position="954"/>
    </location>
</feature>
<keyword evidence="5 6" id="KW-0131">Cell cycle</keyword>
<evidence type="ECO:0000256" key="1">
    <source>
        <dbReference type="ARBA" id="ARBA00004123"/>
    </source>
</evidence>
<evidence type="ECO:0000256" key="5">
    <source>
        <dbReference type="ARBA" id="ARBA00023306"/>
    </source>
</evidence>
<keyword evidence="3 6" id="KW-0677">Repeat</keyword>
<dbReference type="GO" id="GO:0140588">
    <property type="term" value="P:chromatin looping"/>
    <property type="evidence" value="ECO:0007669"/>
    <property type="project" value="InterPro"/>
</dbReference>
<evidence type="ECO:0000256" key="3">
    <source>
        <dbReference type="ARBA" id="ARBA00022737"/>
    </source>
</evidence>
<dbReference type="GO" id="GO:1990414">
    <property type="term" value="P:replication-born double-strand break repair via sister chromatid exchange"/>
    <property type="evidence" value="ECO:0007669"/>
    <property type="project" value="TreeGrafter"/>
</dbReference>
<evidence type="ECO:0000256" key="2">
    <source>
        <dbReference type="ARBA" id="ARBA00009252"/>
    </source>
</evidence>
<evidence type="ECO:0000259" key="8">
    <source>
        <dbReference type="Pfam" id="PF12830"/>
    </source>
</evidence>
<sequence length="1170" mass="128439">MASAAPEPSSPKLPGPVIDAVMRTIRILRSSADEEKRLSQVSPTAKVRETPLKGHALLRQALALYLVEEGLPEHSRKFRLAEWMHNWSSLSDTDYDAPEVYLAQWDVPEHVQHACFPALPRHVLDQLGRGCLLDGGLIGAKEKLQTRLLDLLRAPLVGVRSRALKALSVVIEKDPSLMLQPAIAHAVESSLSDEAISVRQAVVDLVGKYSLGSMECFDVYRTSLLDRIIDKGVSVRKSVVKILQGVLLKFPAYPKRVLLCTALVKSLNMRREEDSVKELVSSIFAKIWFDNAIEGGADVPELVQDEKSSENGQSGETGENGQNGQNGEEASQPSLDSATKVRRRKRSSSGASLSRKRDQANARHLKHIAEQIVEVVAMQNCEPVWLVGLVGELLNGPGEGDEGKKDVRERARRVKTRCEELTSHLMELVASVESGGEALDALKEISPAQQLLAVLETLCVLSNAAPSSLIPHLASFWPYLKADNGFDAHTEGRLCELICNMVCSALLHAGNDVLGLDEGTLADVNSDLRALALRFGTATVTASVHAMCVIAIYTQKPTALVRIGSPFHAKISAILQGPVDKPYQPREAQFVERGLVILGALVRFWHGHVRRAKGGSLEGLDTAALSTKQSAWLEKLPTLLANALPKLLRRCSPHGHRNRGVRLRIVSALTALFIGNPAEVLRLHNDGLLQGLLRDEDLEIVTSSVRLLREALDEEESRVESGIARQQMTVKTESGTMQVAHQVRGDQDSEASICGGIAAMLMSEIRSHLYGQDVQLRYESLCLQGTLLRQGLQNPNDCIKSLVVLQADQCVPVRSEALRQLLLEYEKHPSFLLVHFVGGVAKSMGFQQTVFGELCAIRSDSSEENGGVESVFGRVYSMCIRGSRKHRQSTLTKLLKLVVAPAERCERRSAQVVANAADPSAEAEPPSFQRFLAEVLAYLPYVQHDEVLFVLYSTSHLISQYAHHVLEGAVDQLQKVGLAGDSIEEMTAPSDDMPAADLPAASLHAFQKLVRGATCMKLLVGLFKFLKGYYGVTHGRLEKYHPSQSVRKYQTGVSRADTSSSFREVLRTLLPNGSVDEAEELMRAFSVPLFMTYLQGLQDLLDREATTIVDEDVEVMDTPKSNASPSRPKRARRTQRVTVEVESDGYFSCADDEDCEADEEDDEQDSASVV</sequence>
<protein>
    <recommendedName>
        <fullName evidence="6">Sister chromatid cohesion protein</fullName>
    </recommendedName>
</protein>
<feature type="compositionally biased region" description="Low complexity" evidence="7">
    <location>
        <begin position="310"/>
        <end position="332"/>
    </location>
</feature>
<feature type="compositionally biased region" description="Acidic residues" evidence="7">
    <location>
        <begin position="1150"/>
        <end position="1170"/>
    </location>
</feature>
<dbReference type="PANTHER" id="PTHR21704">
    <property type="entry name" value="NIPPED-B-LIKE PROTEIN DELANGIN SCC2-RELATED"/>
    <property type="match status" value="1"/>
</dbReference>
<dbReference type="GO" id="GO:0010468">
    <property type="term" value="P:regulation of gene expression"/>
    <property type="evidence" value="ECO:0007669"/>
    <property type="project" value="InterPro"/>
</dbReference>
<accession>A0A7R9UFA3</accession>
<reference evidence="9" key="1">
    <citation type="submission" date="2021-01" db="EMBL/GenBank/DDBJ databases">
        <authorList>
            <person name="Corre E."/>
            <person name="Pelletier E."/>
            <person name="Niang G."/>
            <person name="Scheremetjew M."/>
            <person name="Finn R."/>
            <person name="Kale V."/>
            <person name="Holt S."/>
            <person name="Cochrane G."/>
            <person name="Meng A."/>
            <person name="Brown T."/>
            <person name="Cohen L."/>
        </authorList>
    </citation>
    <scope>NUCLEOTIDE SEQUENCE</scope>
    <source>
        <strain evidence="9">CCMP2078</strain>
    </source>
</reference>
<dbReference type="InterPro" id="IPR011989">
    <property type="entry name" value="ARM-like"/>
</dbReference>
<dbReference type="GO" id="GO:0034087">
    <property type="term" value="P:establishment of mitotic sister chromatid cohesion"/>
    <property type="evidence" value="ECO:0007669"/>
    <property type="project" value="TreeGrafter"/>
</dbReference>
<dbReference type="InterPro" id="IPR026003">
    <property type="entry name" value="Cohesin_HEAT"/>
</dbReference>
<organism evidence="9">
    <name type="scientific">Pinguiococcus pyrenoidosus</name>
    <dbReference type="NCBI Taxonomy" id="172671"/>
    <lineage>
        <taxon>Eukaryota</taxon>
        <taxon>Sar</taxon>
        <taxon>Stramenopiles</taxon>
        <taxon>Ochrophyta</taxon>
        <taxon>Pinguiophyceae</taxon>
        <taxon>Pinguiochrysidales</taxon>
        <taxon>Pinguiochrysidaceae</taxon>
        <taxon>Pinguiococcus</taxon>
    </lineage>
</organism>